<accession>A0A6I4MAD6</accession>
<evidence type="ECO:0000256" key="1">
    <source>
        <dbReference type="ARBA" id="ARBA00004651"/>
    </source>
</evidence>
<feature type="compositionally biased region" description="Basic and acidic residues" evidence="11">
    <location>
        <begin position="383"/>
        <end position="394"/>
    </location>
</feature>
<evidence type="ECO:0000256" key="3">
    <source>
        <dbReference type="ARBA" id="ARBA00022448"/>
    </source>
</evidence>
<comment type="subcellular location">
    <subcellularLocation>
        <location evidence="1">Cell membrane</location>
        <topology evidence="1">Multi-pass membrane protein</topology>
    </subcellularLocation>
</comment>
<feature type="transmembrane region" description="Helical" evidence="12">
    <location>
        <begin position="233"/>
        <end position="252"/>
    </location>
</feature>
<dbReference type="PANTHER" id="PTHR32196:SF29">
    <property type="entry name" value="AUTOINDUCER 2 IMPORT SYSTEM PERMEASE PROTEIN LSRC"/>
    <property type="match status" value="1"/>
</dbReference>
<feature type="transmembrane region" description="Helical" evidence="12">
    <location>
        <begin position="287"/>
        <end position="307"/>
    </location>
</feature>
<evidence type="ECO:0000256" key="5">
    <source>
        <dbReference type="ARBA" id="ARBA00022519"/>
    </source>
</evidence>
<evidence type="ECO:0000256" key="12">
    <source>
        <dbReference type="SAM" id="Phobius"/>
    </source>
</evidence>
<sequence length="394" mass="39925">MTVLTQSPARPGSGGPPGGGRRLVEVVLRARELSILGALVVLVIGTELANHRFLSGQGVKDIFLNASILALLAVGQSMVVVTRNIDLSVGSVVGLVAFTAGKFASGGDRNVVLVVLLGIVIGLACGLVNGLLVSFCKVPALVVTLGTLYVIQGLDYKIAHGEQIGAADLPSSVLSLGNDSVLGVPYLPVITVVVMLLMGYYLRSYSSGREFYAIGSSPEAANLAGIPIRRRVLAAYLVSGGLAGLAGVLWLARFGTVVADAAHGWELKVVSAVVVGGVAITGGVGTVYGAALGALLLTTIGSVLVVLKVNSFWQDAITGVLLLLAISVDRLLALRVTRALKQRSLESGVHRDDGAAPPPAAGTAAPPAAGTAAPPAAGATARTAKDEAPKGKVS</sequence>
<keyword evidence="6 12" id="KW-0812">Transmembrane</keyword>
<feature type="transmembrane region" description="Helical" evidence="12">
    <location>
        <begin position="264"/>
        <end position="280"/>
    </location>
</feature>
<dbReference type="EMBL" id="WBMS02000007">
    <property type="protein sequence ID" value="MWA00987.1"/>
    <property type="molecule type" value="Genomic_DNA"/>
</dbReference>
<keyword evidence="8 12" id="KW-0472">Membrane</keyword>
<keyword evidence="5" id="KW-0997">Cell inner membrane</keyword>
<dbReference type="PANTHER" id="PTHR32196">
    <property type="entry name" value="ABC TRANSPORTER PERMEASE PROTEIN YPHD-RELATED-RELATED"/>
    <property type="match status" value="1"/>
</dbReference>
<keyword evidence="7 12" id="KW-1133">Transmembrane helix</keyword>
<feature type="transmembrane region" description="Helical" evidence="12">
    <location>
        <begin position="313"/>
        <end position="333"/>
    </location>
</feature>
<dbReference type="AlphaFoldDB" id="A0A6I4MAD6"/>
<evidence type="ECO:0000256" key="2">
    <source>
        <dbReference type="ARBA" id="ARBA00011262"/>
    </source>
</evidence>
<feature type="transmembrane region" description="Helical" evidence="12">
    <location>
        <begin position="183"/>
        <end position="202"/>
    </location>
</feature>
<evidence type="ECO:0000256" key="7">
    <source>
        <dbReference type="ARBA" id="ARBA00022989"/>
    </source>
</evidence>
<evidence type="ECO:0000256" key="9">
    <source>
        <dbReference type="ARBA" id="ARBA00025439"/>
    </source>
</evidence>
<feature type="region of interest" description="Disordered" evidence="11">
    <location>
        <begin position="347"/>
        <end position="394"/>
    </location>
</feature>
<feature type="transmembrane region" description="Helical" evidence="12">
    <location>
        <begin position="87"/>
        <end position="104"/>
    </location>
</feature>
<evidence type="ECO:0000256" key="4">
    <source>
        <dbReference type="ARBA" id="ARBA00022475"/>
    </source>
</evidence>
<evidence type="ECO:0000313" key="13">
    <source>
        <dbReference type="EMBL" id="MWA00987.1"/>
    </source>
</evidence>
<evidence type="ECO:0000313" key="14">
    <source>
        <dbReference type="Proteomes" id="UP000462055"/>
    </source>
</evidence>
<protein>
    <recommendedName>
        <fullName evidence="10">Autoinducer 2 import system permease protein LsrC</fullName>
    </recommendedName>
</protein>
<feature type="transmembrane region" description="Helical" evidence="12">
    <location>
        <begin position="111"/>
        <end position="135"/>
    </location>
</feature>
<evidence type="ECO:0000256" key="10">
    <source>
        <dbReference type="ARBA" id="ARBA00039382"/>
    </source>
</evidence>
<keyword evidence="3" id="KW-0813">Transport</keyword>
<organism evidence="13 14">
    <name type="scientific">Actinomadura physcomitrii</name>
    <dbReference type="NCBI Taxonomy" id="2650748"/>
    <lineage>
        <taxon>Bacteria</taxon>
        <taxon>Bacillati</taxon>
        <taxon>Actinomycetota</taxon>
        <taxon>Actinomycetes</taxon>
        <taxon>Streptosporangiales</taxon>
        <taxon>Thermomonosporaceae</taxon>
        <taxon>Actinomadura</taxon>
    </lineage>
</organism>
<dbReference type="Proteomes" id="UP000462055">
    <property type="component" value="Unassembled WGS sequence"/>
</dbReference>
<reference evidence="13" key="1">
    <citation type="submission" date="2019-12" db="EMBL/GenBank/DDBJ databases">
        <title>Actinomadura physcomitrii sp. nov., a novel actinomycete isolated from moss [Physcomitrium sphaericum (Ludw) Fuernr].</title>
        <authorList>
            <person name="Zhuang X."/>
        </authorList>
    </citation>
    <scope>NUCLEOTIDE SEQUENCE [LARGE SCALE GENOMIC DNA]</scope>
    <source>
        <strain evidence="13">LD22</strain>
    </source>
</reference>
<evidence type="ECO:0000256" key="8">
    <source>
        <dbReference type="ARBA" id="ARBA00023136"/>
    </source>
</evidence>
<name>A0A6I4MAD6_9ACTN</name>
<dbReference type="Pfam" id="PF02653">
    <property type="entry name" value="BPD_transp_2"/>
    <property type="match status" value="1"/>
</dbReference>
<dbReference type="CDD" id="cd06579">
    <property type="entry name" value="TM_PBP1_transp_AraH_like"/>
    <property type="match status" value="1"/>
</dbReference>
<gene>
    <name evidence="13" type="ORF">F8568_011455</name>
</gene>
<keyword evidence="4" id="KW-1003">Cell membrane</keyword>
<evidence type="ECO:0000256" key="11">
    <source>
        <dbReference type="SAM" id="MobiDB-lite"/>
    </source>
</evidence>
<feature type="transmembrane region" description="Helical" evidence="12">
    <location>
        <begin position="62"/>
        <end position="81"/>
    </location>
</feature>
<comment type="function">
    <text evidence="9">Part of the ABC transporter complex LsrABCD involved in autoinducer 2 (AI-2) import. Probably responsible for the translocation of the substrate across the membrane.</text>
</comment>
<keyword evidence="14" id="KW-1185">Reference proteome</keyword>
<proteinExistence type="predicted"/>
<comment type="subunit">
    <text evidence="2">The complex is composed of two ATP-binding proteins (LsrA), two transmembrane proteins (LsrC and LsrD) and a solute-binding protein (LsrB).</text>
</comment>
<dbReference type="InterPro" id="IPR001851">
    <property type="entry name" value="ABC_transp_permease"/>
</dbReference>
<dbReference type="RefSeq" id="WP_151593502.1">
    <property type="nucleotide sequence ID" value="NZ_WBMS02000007.1"/>
</dbReference>
<feature type="compositionally biased region" description="Low complexity" evidence="11">
    <location>
        <begin position="361"/>
        <end position="382"/>
    </location>
</feature>
<comment type="caution">
    <text evidence="13">The sequence shown here is derived from an EMBL/GenBank/DDBJ whole genome shotgun (WGS) entry which is preliminary data.</text>
</comment>
<dbReference type="GO" id="GO:0005886">
    <property type="term" value="C:plasma membrane"/>
    <property type="evidence" value="ECO:0007669"/>
    <property type="project" value="UniProtKB-SubCell"/>
</dbReference>
<evidence type="ECO:0000256" key="6">
    <source>
        <dbReference type="ARBA" id="ARBA00022692"/>
    </source>
</evidence>
<dbReference type="GO" id="GO:0022857">
    <property type="term" value="F:transmembrane transporter activity"/>
    <property type="evidence" value="ECO:0007669"/>
    <property type="project" value="InterPro"/>
</dbReference>